<proteinExistence type="predicted"/>
<accession>A0A1I0AY11</accession>
<protein>
    <submittedName>
        <fullName evidence="1">Uncharacterized protein</fullName>
    </submittedName>
</protein>
<evidence type="ECO:0000313" key="2">
    <source>
        <dbReference type="Proteomes" id="UP000199800"/>
    </source>
</evidence>
<keyword evidence="2" id="KW-1185">Reference proteome</keyword>
<dbReference type="AlphaFoldDB" id="A0A1I0AY11"/>
<gene>
    <name evidence="1" type="ORF">SAMN04487772_10688</name>
</gene>
<organism evidence="1 2">
    <name type="scientific">[Clostridium] polysaccharolyticum</name>
    <dbReference type="NCBI Taxonomy" id="29364"/>
    <lineage>
        <taxon>Bacteria</taxon>
        <taxon>Bacillati</taxon>
        <taxon>Bacillota</taxon>
        <taxon>Clostridia</taxon>
        <taxon>Lachnospirales</taxon>
        <taxon>Lachnospiraceae</taxon>
    </lineage>
</organism>
<sequence length="41" mass="4927">MGKLWYAIELNSKKAYVKILILCIRFLNKNCYWPTQSISYI</sequence>
<dbReference type="Proteomes" id="UP000199800">
    <property type="component" value="Unassembled WGS sequence"/>
</dbReference>
<evidence type="ECO:0000313" key="1">
    <source>
        <dbReference type="EMBL" id="SES99265.1"/>
    </source>
</evidence>
<dbReference type="EMBL" id="FOHN01000006">
    <property type="protein sequence ID" value="SES99265.1"/>
    <property type="molecule type" value="Genomic_DNA"/>
</dbReference>
<name>A0A1I0AY11_9FIRM</name>
<reference evidence="1 2" key="1">
    <citation type="submission" date="2016-10" db="EMBL/GenBank/DDBJ databases">
        <authorList>
            <person name="de Groot N.N."/>
        </authorList>
    </citation>
    <scope>NUCLEOTIDE SEQUENCE [LARGE SCALE GENOMIC DNA]</scope>
    <source>
        <strain evidence="1 2">DSM 1801</strain>
    </source>
</reference>